<dbReference type="InterPro" id="IPR026444">
    <property type="entry name" value="Secre_tail"/>
</dbReference>
<organism evidence="8 9">
    <name type="scientific">Psychroserpens algicola</name>
    <dbReference type="NCBI Taxonomy" id="1719034"/>
    <lineage>
        <taxon>Bacteria</taxon>
        <taxon>Pseudomonadati</taxon>
        <taxon>Bacteroidota</taxon>
        <taxon>Flavobacteriia</taxon>
        <taxon>Flavobacteriales</taxon>
        <taxon>Flavobacteriaceae</taxon>
        <taxon>Psychroserpens</taxon>
    </lineage>
</organism>
<dbReference type="CDD" id="cd03145">
    <property type="entry name" value="GAT1_cyanophycinase"/>
    <property type="match status" value="1"/>
</dbReference>
<comment type="caution">
    <text evidence="8">The sequence shown here is derived from an EMBL/GenBank/DDBJ whole genome shotgun (WGS) entry which is preliminary data.</text>
</comment>
<feature type="domain" description="Secretion system C-terminal sorting" evidence="7">
    <location>
        <begin position="361"/>
        <end position="423"/>
    </location>
</feature>
<feature type="signal peptide" evidence="6">
    <location>
        <begin position="1"/>
        <end position="18"/>
    </location>
</feature>
<evidence type="ECO:0000259" key="7">
    <source>
        <dbReference type="Pfam" id="PF18962"/>
    </source>
</evidence>
<keyword evidence="4" id="KW-0378">Hydrolase</keyword>
<evidence type="ECO:0000256" key="6">
    <source>
        <dbReference type="SAM" id="SignalP"/>
    </source>
</evidence>
<comment type="similarity">
    <text evidence="1">Belongs to the peptidase S51 family.</text>
</comment>
<dbReference type="Pfam" id="PF03575">
    <property type="entry name" value="Peptidase_S51"/>
    <property type="match status" value="1"/>
</dbReference>
<dbReference type="InterPro" id="IPR005320">
    <property type="entry name" value="Peptidase_S51"/>
</dbReference>
<keyword evidence="2" id="KW-0645">Protease</keyword>
<evidence type="ECO:0000256" key="1">
    <source>
        <dbReference type="ARBA" id="ARBA00006534"/>
    </source>
</evidence>
<keyword evidence="5" id="KW-0720">Serine protease</keyword>
<dbReference type="RefSeq" id="WP_248413141.1">
    <property type="nucleotide sequence ID" value="NZ_JALPQF010000010.1"/>
</dbReference>
<dbReference type="PANTHER" id="PTHR36175">
    <property type="entry name" value="CYANOPHYCINASE"/>
    <property type="match status" value="1"/>
</dbReference>
<protein>
    <submittedName>
        <fullName evidence="8">T9SS type A sorting domain-containing protein</fullName>
    </submittedName>
</protein>
<evidence type="ECO:0000313" key="9">
    <source>
        <dbReference type="Proteomes" id="UP001203687"/>
    </source>
</evidence>
<evidence type="ECO:0000256" key="4">
    <source>
        <dbReference type="ARBA" id="ARBA00022801"/>
    </source>
</evidence>
<dbReference type="Proteomes" id="UP001203687">
    <property type="component" value="Unassembled WGS sequence"/>
</dbReference>
<dbReference type="EMBL" id="JALPQF010000010">
    <property type="protein sequence ID" value="MCK8481141.1"/>
    <property type="molecule type" value="Genomic_DNA"/>
</dbReference>
<dbReference type="NCBIfam" id="TIGR04183">
    <property type="entry name" value="Por_Secre_tail"/>
    <property type="match status" value="1"/>
</dbReference>
<name>A0ABT0H9T9_9FLAO</name>
<gene>
    <name evidence="8" type="ORF">MUY34_10935</name>
</gene>
<evidence type="ECO:0000313" key="8">
    <source>
        <dbReference type="EMBL" id="MCK8481141.1"/>
    </source>
</evidence>
<evidence type="ECO:0000256" key="2">
    <source>
        <dbReference type="ARBA" id="ARBA00022670"/>
    </source>
</evidence>
<dbReference type="Gene3D" id="3.40.50.880">
    <property type="match status" value="1"/>
</dbReference>
<keyword evidence="3 6" id="KW-0732">Signal</keyword>
<dbReference type="PANTHER" id="PTHR36175:SF1">
    <property type="entry name" value="CYANOPHYCINASE"/>
    <property type="match status" value="1"/>
</dbReference>
<feature type="chain" id="PRO_5045445769" evidence="6">
    <location>
        <begin position="19"/>
        <end position="426"/>
    </location>
</feature>
<evidence type="ECO:0000256" key="3">
    <source>
        <dbReference type="ARBA" id="ARBA00022729"/>
    </source>
</evidence>
<proteinExistence type="inferred from homology"/>
<keyword evidence="9" id="KW-1185">Reference proteome</keyword>
<sequence length="426" mass="46951">MKHTILLLCMVFVQIISAQNYTEYATGNPTDIDTNHEFGICMMGGATENDNAMIWFLEKANGGDVVVLRASGSDGYNNYMYTELGVTINSVTTFVIANEAGAIDPYVLEKVENAEAIWFAGGDQYNYVSYFKDNAMEDTLNSFINEKGGAIGGTSAGMAILGSSYFSAENGTVTNAQALSNPYHNRMTLGYNDFLDIPYLEHIITDTHYDDPDRRARHAAFLARYATDNATRAFGIACNEYTAVCINDSGRAYVYGEYPAYPEFAFFLQSNCVTDFMPETCVSGQALTWNQGGEALKVAKIPGTLSGENYIDLNSWSDEGGATWENWSVNNGVFSTASTTNPDCDLLSVTDIGVPLILVGPNPFRDRISIDTQLTKFDVKLYNIFGTLIAQYQNETNIDTNELSSGFYILRLASEGQQRIFKLVKE</sequence>
<reference evidence="8" key="1">
    <citation type="submission" date="2022-04" db="EMBL/GenBank/DDBJ databases">
        <authorList>
            <person name="Ren T."/>
        </authorList>
    </citation>
    <scope>NUCLEOTIDE SEQUENCE</scope>
    <source>
        <strain evidence="8">F63249</strain>
    </source>
</reference>
<evidence type="ECO:0000256" key="5">
    <source>
        <dbReference type="ARBA" id="ARBA00022825"/>
    </source>
</evidence>
<dbReference type="Pfam" id="PF18962">
    <property type="entry name" value="Por_Secre_tail"/>
    <property type="match status" value="1"/>
</dbReference>
<dbReference type="SUPFAM" id="SSF52317">
    <property type="entry name" value="Class I glutamine amidotransferase-like"/>
    <property type="match status" value="1"/>
</dbReference>
<dbReference type="InterPro" id="IPR029062">
    <property type="entry name" value="Class_I_gatase-like"/>
</dbReference>
<accession>A0ABT0H9T9</accession>